<organism evidence="2 3">
    <name type="scientific">Paradesertivirga mongoliensis</name>
    <dbReference type="NCBI Taxonomy" id="2100740"/>
    <lineage>
        <taxon>Bacteria</taxon>
        <taxon>Pseudomonadati</taxon>
        <taxon>Bacteroidota</taxon>
        <taxon>Sphingobacteriia</taxon>
        <taxon>Sphingobacteriales</taxon>
        <taxon>Sphingobacteriaceae</taxon>
        <taxon>Paradesertivirga</taxon>
    </lineage>
</organism>
<feature type="signal peptide" evidence="1">
    <location>
        <begin position="1"/>
        <end position="19"/>
    </location>
</feature>
<protein>
    <submittedName>
        <fullName evidence="2">DUF4294 domain-containing protein</fullName>
    </submittedName>
</protein>
<name>A0ABW4ZLD0_9SPHI</name>
<keyword evidence="3" id="KW-1185">Reference proteome</keyword>
<reference evidence="3" key="1">
    <citation type="journal article" date="2019" name="Int. J. Syst. Evol. Microbiol.">
        <title>The Global Catalogue of Microorganisms (GCM) 10K type strain sequencing project: providing services to taxonomists for standard genome sequencing and annotation.</title>
        <authorList>
            <consortium name="The Broad Institute Genomics Platform"/>
            <consortium name="The Broad Institute Genome Sequencing Center for Infectious Disease"/>
            <person name="Wu L."/>
            <person name="Ma J."/>
        </authorList>
    </citation>
    <scope>NUCLEOTIDE SEQUENCE [LARGE SCALE GENOMIC DNA]</scope>
    <source>
        <strain evidence="3">KCTC 42217</strain>
    </source>
</reference>
<evidence type="ECO:0000313" key="2">
    <source>
        <dbReference type="EMBL" id="MFD2162898.1"/>
    </source>
</evidence>
<dbReference type="RefSeq" id="WP_255902705.1">
    <property type="nucleotide sequence ID" value="NZ_JAFMZO010000003.1"/>
</dbReference>
<comment type="caution">
    <text evidence="2">The sequence shown here is derived from an EMBL/GenBank/DDBJ whole genome shotgun (WGS) entry which is preliminary data.</text>
</comment>
<dbReference type="Proteomes" id="UP001597387">
    <property type="component" value="Unassembled WGS sequence"/>
</dbReference>
<dbReference type="InterPro" id="IPR025636">
    <property type="entry name" value="DUF4294"/>
</dbReference>
<gene>
    <name evidence="2" type="ORF">ACFSJU_10885</name>
</gene>
<accession>A0ABW4ZLD0</accession>
<sequence>MKIFSLTLFFCVLFASAIAQHVNPGMVTGKNDTLKVYATRDVDGTWIPWIPLADLNIKGQRLFRTPEARYQYDRLKYNVLKVLPYAMFARKRYSKLNQDLALTTSKKDQRKLVRACDKEIKDMFNREIKNMTIYQGEILIKLIDRETGKSTYDLVRELRGGVVAFAYQSIARVAGHNLKHQYNPQEERDIEAIIQAAGYNNPVYYN</sequence>
<keyword evidence="1" id="KW-0732">Signal</keyword>
<dbReference type="Pfam" id="PF14127">
    <property type="entry name" value="DUF4294"/>
    <property type="match status" value="1"/>
</dbReference>
<evidence type="ECO:0000313" key="3">
    <source>
        <dbReference type="Proteomes" id="UP001597387"/>
    </source>
</evidence>
<proteinExistence type="predicted"/>
<evidence type="ECO:0000256" key="1">
    <source>
        <dbReference type="SAM" id="SignalP"/>
    </source>
</evidence>
<dbReference type="EMBL" id="JBHUHZ010000001">
    <property type="protein sequence ID" value="MFD2162898.1"/>
    <property type="molecule type" value="Genomic_DNA"/>
</dbReference>
<feature type="chain" id="PRO_5046636954" evidence="1">
    <location>
        <begin position="20"/>
        <end position="206"/>
    </location>
</feature>